<evidence type="ECO:0000313" key="1">
    <source>
        <dbReference type="EMBL" id="AXB58125.1"/>
    </source>
</evidence>
<accession>A0A344LW33</accession>
<organism evidence="1 2">
    <name type="scientific">Flavobacterium fluviale</name>
    <dbReference type="NCBI Taxonomy" id="2249356"/>
    <lineage>
        <taxon>Bacteria</taxon>
        <taxon>Pseudomonadati</taxon>
        <taxon>Bacteroidota</taxon>
        <taxon>Flavobacteriia</taxon>
        <taxon>Flavobacteriales</taxon>
        <taxon>Flavobacteriaceae</taxon>
        <taxon>Flavobacterium</taxon>
    </lineage>
</organism>
<evidence type="ECO:0000313" key="2">
    <source>
        <dbReference type="Proteomes" id="UP000251561"/>
    </source>
</evidence>
<dbReference type="Proteomes" id="UP000251561">
    <property type="component" value="Chromosome"/>
</dbReference>
<name>A0A344LW33_9FLAO</name>
<reference evidence="1 2" key="1">
    <citation type="submission" date="2018-06" db="EMBL/GenBank/DDBJ databases">
        <title>Genome sequencing of Flavobacterium.</title>
        <authorList>
            <person name="Baek M.-G."/>
            <person name="Yi H."/>
        </authorList>
    </citation>
    <scope>NUCLEOTIDE SEQUENCE [LARGE SCALE GENOMIC DNA]</scope>
    <source>
        <strain evidence="1 2">HYN0086</strain>
    </source>
</reference>
<dbReference type="RefSeq" id="WP_113679054.1">
    <property type="nucleotide sequence ID" value="NZ_CP030261.1"/>
</dbReference>
<proteinExistence type="predicted"/>
<protein>
    <submittedName>
        <fullName evidence="1">Uncharacterized protein</fullName>
    </submittedName>
</protein>
<dbReference type="EMBL" id="CP030261">
    <property type="protein sequence ID" value="AXB58125.1"/>
    <property type="molecule type" value="Genomic_DNA"/>
</dbReference>
<dbReference type="KEGG" id="ffl:HYN86_16615"/>
<dbReference type="OrthoDB" id="1239135at2"/>
<gene>
    <name evidence="1" type="ORF">HYN86_16615</name>
</gene>
<dbReference type="AlphaFoldDB" id="A0A344LW33"/>
<sequence>MGRNTDFFILHKEIARAELYPVISSDRFAESFKEFLIRRKKICDDDYDVHYESISQKVSTDINNILPSELFELIYWLGEIGYNYEGKGIEELFNLHGTTAYSFMFQYGNFTDYYPLDALSEAWSGERIHPKDFMRFLDYMILLMGRVSASQIAGPEYSLSDAEKEYIDALQETYKDEKLLWEIIDAEFEYLKRELVTYIESGSKSKVSPEVNCVYWSSGFLDSCIEMKSRIAETGTMVFIVDSL</sequence>
<keyword evidence="2" id="KW-1185">Reference proteome</keyword>